<evidence type="ECO:0000313" key="2">
    <source>
        <dbReference type="WBParaSite" id="PgB27X_g003_t01"/>
    </source>
</evidence>
<dbReference type="Proteomes" id="UP000887569">
    <property type="component" value="Unplaced"/>
</dbReference>
<organism evidence="1 2">
    <name type="scientific">Parascaris univalens</name>
    <name type="common">Nematode worm</name>
    <dbReference type="NCBI Taxonomy" id="6257"/>
    <lineage>
        <taxon>Eukaryota</taxon>
        <taxon>Metazoa</taxon>
        <taxon>Ecdysozoa</taxon>
        <taxon>Nematoda</taxon>
        <taxon>Chromadorea</taxon>
        <taxon>Rhabditida</taxon>
        <taxon>Spirurina</taxon>
        <taxon>Ascaridomorpha</taxon>
        <taxon>Ascaridoidea</taxon>
        <taxon>Ascarididae</taxon>
        <taxon>Parascaris</taxon>
    </lineage>
</organism>
<proteinExistence type="predicted"/>
<dbReference type="AlphaFoldDB" id="A0A915A0F6"/>
<keyword evidence="1" id="KW-1185">Reference proteome</keyword>
<reference evidence="2" key="1">
    <citation type="submission" date="2022-11" db="UniProtKB">
        <authorList>
            <consortium name="WormBaseParasite"/>
        </authorList>
    </citation>
    <scope>IDENTIFICATION</scope>
</reference>
<sequence length="48" mass="5537">ALATRLLRGAITSKNSFKVTTVSMTTTWLSKWYTYHWEVPLSCSLSHY</sequence>
<accession>A0A915A0F6</accession>
<evidence type="ECO:0000313" key="1">
    <source>
        <dbReference type="Proteomes" id="UP000887569"/>
    </source>
</evidence>
<protein>
    <submittedName>
        <fullName evidence="2">Uncharacterized protein</fullName>
    </submittedName>
</protein>
<name>A0A915A0F6_PARUN</name>
<dbReference type="WBParaSite" id="PgB27X_g003_t01">
    <property type="protein sequence ID" value="PgB27X_g003_t01"/>
    <property type="gene ID" value="PgB27X_g003"/>
</dbReference>